<dbReference type="OrthoDB" id="414243at2759"/>
<keyword evidence="3" id="KW-1185">Reference proteome</keyword>
<dbReference type="EMBL" id="GL380351">
    <property type="protein sequence ID" value="EGT53661.1"/>
    <property type="molecule type" value="Genomic_DNA"/>
</dbReference>
<dbReference type="InParanoid" id="G0PF94"/>
<dbReference type="STRING" id="135651.G0PF94"/>
<reference evidence="3" key="1">
    <citation type="submission" date="2011-07" db="EMBL/GenBank/DDBJ databases">
        <authorList>
            <consortium name="Caenorhabditis brenneri Sequencing and Analysis Consortium"/>
            <person name="Wilson R.K."/>
        </authorList>
    </citation>
    <scope>NUCLEOTIDE SEQUENCE [LARGE SCALE GENOMIC DNA]</scope>
    <source>
        <strain evidence="3">PB2801</strain>
    </source>
</reference>
<gene>
    <name evidence="2" type="ORF">CAEBREN_28166</name>
</gene>
<evidence type="ECO:0000313" key="3">
    <source>
        <dbReference type="Proteomes" id="UP000008068"/>
    </source>
</evidence>
<dbReference type="AlphaFoldDB" id="G0PF94"/>
<evidence type="ECO:0000313" key="2">
    <source>
        <dbReference type="EMBL" id="EGT53661.1"/>
    </source>
</evidence>
<proteinExistence type="predicted"/>
<dbReference type="HOGENOM" id="CLU_209347_0_0_1"/>
<dbReference type="eggNOG" id="KOG1695">
    <property type="taxonomic scope" value="Eukaryota"/>
</dbReference>
<organism evidence="3">
    <name type="scientific">Caenorhabditis brenneri</name>
    <name type="common">Nematode worm</name>
    <dbReference type="NCBI Taxonomy" id="135651"/>
    <lineage>
        <taxon>Eukaryota</taxon>
        <taxon>Metazoa</taxon>
        <taxon>Ecdysozoa</taxon>
        <taxon>Nematoda</taxon>
        <taxon>Chromadorea</taxon>
        <taxon>Rhabditida</taxon>
        <taxon>Rhabditina</taxon>
        <taxon>Rhabditomorpha</taxon>
        <taxon>Rhabditoidea</taxon>
        <taxon>Rhabditidae</taxon>
        <taxon>Peloderinae</taxon>
        <taxon>Caenorhabditis</taxon>
    </lineage>
</organism>
<dbReference type="InterPro" id="IPR004045">
    <property type="entry name" value="Glutathione_S-Trfase_N"/>
</dbReference>
<dbReference type="Proteomes" id="UP000008068">
    <property type="component" value="Unassembled WGS sequence"/>
</dbReference>
<name>G0PF94_CAEBE</name>
<dbReference type="PROSITE" id="PS50404">
    <property type="entry name" value="GST_NTER"/>
    <property type="match status" value="1"/>
</dbReference>
<protein>
    <recommendedName>
        <fullName evidence="1">GST N-terminal domain-containing protein</fullName>
    </recommendedName>
</protein>
<dbReference type="InterPro" id="IPR036249">
    <property type="entry name" value="Thioredoxin-like_sf"/>
</dbReference>
<dbReference type="SUPFAM" id="SSF52833">
    <property type="entry name" value="Thioredoxin-like"/>
    <property type="match status" value="1"/>
</dbReference>
<feature type="domain" description="GST N-terminal" evidence="1">
    <location>
        <begin position="2"/>
        <end position="45"/>
    </location>
</feature>
<evidence type="ECO:0000259" key="1">
    <source>
        <dbReference type="PROSITE" id="PS50404"/>
    </source>
</evidence>
<accession>G0PF94</accession>
<dbReference type="Gene3D" id="3.40.30.10">
    <property type="entry name" value="Glutaredoxin"/>
    <property type="match status" value="1"/>
</dbReference>
<sequence>MVHYKLSYFPIRFAGEIPRQILAYAGQKFEDNRIPQADWPALKSS</sequence>